<dbReference type="Gene3D" id="3.90.190.10">
    <property type="entry name" value="Protein tyrosine phosphatase superfamily"/>
    <property type="match status" value="1"/>
</dbReference>
<dbReference type="GO" id="GO:0004726">
    <property type="term" value="F:non-membrane spanning protein tyrosine phosphatase activity"/>
    <property type="evidence" value="ECO:0007669"/>
    <property type="project" value="TreeGrafter"/>
</dbReference>
<comment type="subcellular location">
    <subcellularLocation>
        <location evidence="1">Endomembrane system</location>
    </subcellularLocation>
</comment>
<dbReference type="Proteomes" id="UP000719412">
    <property type="component" value="Unassembled WGS sequence"/>
</dbReference>
<reference evidence="11" key="1">
    <citation type="journal article" date="2020" name="J Insects Food Feed">
        <title>The yellow mealworm (Tenebrio molitor) genome: a resource for the emerging insects as food and feed industry.</title>
        <authorList>
            <person name="Eriksson T."/>
            <person name="Andere A."/>
            <person name="Kelstrup H."/>
            <person name="Emery V."/>
            <person name="Picard C."/>
        </authorList>
    </citation>
    <scope>NUCLEOTIDE SEQUENCE</scope>
    <source>
        <strain evidence="11">Stoneville</strain>
        <tissue evidence="11">Whole head</tissue>
    </source>
</reference>
<feature type="domain" description="Tyrosine-protein phosphatase" evidence="9">
    <location>
        <begin position="41"/>
        <end position="336"/>
    </location>
</feature>
<dbReference type="GO" id="GO:0012505">
    <property type="term" value="C:endomembrane system"/>
    <property type="evidence" value="ECO:0007669"/>
    <property type="project" value="UniProtKB-SubCell"/>
</dbReference>
<dbReference type="PRINTS" id="PR00700">
    <property type="entry name" value="PRTYPHPHTASE"/>
</dbReference>
<evidence type="ECO:0000256" key="8">
    <source>
        <dbReference type="SAM" id="MobiDB-lite"/>
    </source>
</evidence>
<feature type="region of interest" description="Disordered" evidence="8">
    <location>
        <begin position="48"/>
        <end position="72"/>
    </location>
</feature>
<keyword evidence="5" id="KW-0378">Hydrolase</keyword>
<dbReference type="GO" id="GO:0048666">
    <property type="term" value="P:neuron development"/>
    <property type="evidence" value="ECO:0007669"/>
    <property type="project" value="UniProtKB-ARBA"/>
</dbReference>
<evidence type="ECO:0000256" key="6">
    <source>
        <dbReference type="ARBA" id="ARBA00022912"/>
    </source>
</evidence>
<evidence type="ECO:0000256" key="7">
    <source>
        <dbReference type="ARBA" id="ARBA00023136"/>
    </source>
</evidence>
<sequence length="449" mass="50842">MSSGNNIESEFLKLNSKNEWSAIFQISSRPYGEPTRDRTMELENFPKIRSESAKNSSPCTEALKPQNKNLNRYRDVSPYDHSRIVLGRGTTDYINANLIKIDKANRQYILTQGPLVNTVSHFWLMVWEQQSKAVLMLNKLVEKKQEKCYQYWPSKVGTEYVMMMEDVGLTLQYIEHQDHSYYLQRVLRLTDIKTKNSREILQFHYTTWPDFGVPSSPTAFLEFLRKVRDAGVLEPTVGPAVVHCSAGIGRSGTFCLVDSCLVLVIDDKTNVEWDALVTTPNAYLDPNLIEFHSKIEKFGLNSVDVKEILYEMRSYRMGLIQTPEQLRFSYQAIIEGAKQLLDPNSSPQENHISPVENEAGDAVASDSDDDGPPPPPPPRMDSLKKQNGTPIDRPLPNIPKSVSLNEFTYEGDSDEVRGRGFLPTGDFRRNVKVQSGVTFSGKCGVAAFR</sequence>
<evidence type="ECO:0000259" key="9">
    <source>
        <dbReference type="PROSITE" id="PS50055"/>
    </source>
</evidence>
<evidence type="ECO:0000256" key="4">
    <source>
        <dbReference type="ARBA" id="ARBA00022553"/>
    </source>
</evidence>
<dbReference type="InterPro" id="IPR029021">
    <property type="entry name" value="Prot-tyrosine_phosphatase-like"/>
</dbReference>
<dbReference type="GO" id="GO:0009653">
    <property type="term" value="P:anatomical structure morphogenesis"/>
    <property type="evidence" value="ECO:0007669"/>
    <property type="project" value="UniProtKB-ARBA"/>
</dbReference>
<dbReference type="GO" id="GO:0005634">
    <property type="term" value="C:nucleus"/>
    <property type="evidence" value="ECO:0007669"/>
    <property type="project" value="TreeGrafter"/>
</dbReference>
<dbReference type="GO" id="GO:0005737">
    <property type="term" value="C:cytoplasm"/>
    <property type="evidence" value="ECO:0007669"/>
    <property type="project" value="TreeGrafter"/>
</dbReference>
<dbReference type="PROSITE" id="PS50056">
    <property type="entry name" value="TYR_PHOSPHATASE_2"/>
    <property type="match status" value="1"/>
</dbReference>
<comment type="caution">
    <text evidence="11">The sequence shown here is derived from an EMBL/GenBank/DDBJ whole genome shotgun (WGS) entry which is preliminary data.</text>
</comment>
<dbReference type="EC" id="3.1.3.48" evidence="3"/>
<dbReference type="InterPro" id="IPR000242">
    <property type="entry name" value="PTP_cat"/>
</dbReference>
<dbReference type="PROSITE" id="PS00383">
    <property type="entry name" value="TYR_PHOSPHATASE_1"/>
    <property type="match status" value="1"/>
</dbReference>
<evidence type="ECO:0000313" key="12">
    <source>
        <dbReference type="Proteomes" id="UP000719412"/>
    </source>
</evidence>
<dbReference type="InterPro" id="IPR051985">
    <property type="entry name" value="NR_tyrosine_phosphatase"/>
</dbReference>
<keyword evidence="4" id="KW-0597">Phosphoprotein</keyword>
<evidence type="ECO:0000313" key="11">
    <source>
        <dbReference type="EMBL" id="KAH0814350.1"/>
    </source>
</evidence>
<dbReference type="AlphaFoldDB" id="A0A8J6HGS2"/>
<dbReference type="EMBL" id="JABDTM020024364">
    <property type="protein sequence ID" value="KAH0814350.1"/>
    <property type="molecule type" value="Genomic_DNA"/>
</dbReference>
<organism evidence="11 12">
    <name type="scientific">Tenebrio molitor</name>
    <name type="common">Yellow mealworm beetle</name>
    <dbReference type="NCBI Taxonomy" id="7067"/>
    <lineage>
        <taxon>Eukaryota</taxon>
        <taxon>Metazoa</taxon>
        <taxon>Ecdysozoa</taxon>
        <taxon>Arthropoda</taxon>
        <taxon>Hexapoda</taxon>
        <taxon>Insecta</taxon>
        <taxon>Pterygota</taxon>
        <taxon>Neoptera</taxon>
        <taxon>Endopterygota</taxon>
        <taxon>Coleoptera</taxon>
        <taxon>Polyphaga</taxon>
        <taxon>Cucujiformia</taxon>
        <taxon>Tenebrionidae</taxon>
        <taxon>Tenebrio</taxon>
    </lineage>
</organism>
<accession>A0A8J6HGS2</accession>
<protein>
    <recommendedName>
        <fullName evidence="3">protein-tyrosine-phosphatase</fullName>
        <ecNumber evidence="3">3.1.3.48</ecNumber>
    </recommendedName>
</protein>
<dbReference type="CDD" id="cd14545">
    <property type="entry name" value="PTPc-N1_2"/>
    <property type="match status" value="1"/>
</dbReference>
<dbReference type="Pfam" id="PF00102">
    <property type="entry name" value="Y_phosphatase"/>
    <property type="match status" value="2"/>
</dbReference>
<dbReference type="GO" id="GO:0019901">
    <property type="term" value="F:protein kinase binding"/>
    <property type="evidence" value="ECO:0007669"/>
    <property type="project" value="TreeGrafter"/>
</dbReference>
<reference evidence="11" key="2">
    <citation type="submission" date="2021-08" db="EMBL/GenBank/DDBJ databases">
        <authorList>
            <person name="Eriksson T."/>
        </authorList>
    </citation>
    <scope>NUCLEOTIDE SEQUENCE</scope>
    <source>
        <strain evidence="11">Stoneville</strain>
        <tissue evidence="11">Whole head</tissue>
    </source>
</reference>
<keyword evidence="12" id="KW-1185">Reference proteome</keyword>
<dbReference type="SUPFAM" id="SSF52799">
    <property type="entry name" value="(Phosphotyrosine protein) phosphatases II"/>
    <property type="match status" value="1"/>
</dbReference>
<evidence type="ECO:0000256" key="5">
    <source>
        <dbReference type="ARBA" id="ARBA00022801"/>
    </source>
</evidence>
<keyword evidence="6" id="KW-0904">Protein phosphatase</keyword>
<evidence type="ECO:0000256" key="2">
    <source>
        <dbReference type="ARBA" id="ARBA00009701"/>
    </source>
</evidence>
<dbReference type="PANTHER" id="PTHR46047:SF3">
    <property type="entry name" value="TYROSINE-PROTEIN PHOSPHATASE NON-RECEPTOR TYPE 61F"/>
    <property type="match status" value="1"/>
</dbReference>
<dbReference type="PANTHER" id="PTHR46047">
    <property type="entry name" value="TYROSINE-PROTEIN PHOSPHATASE NON-RECEPTOR TYPE 61F"/>
    <property type="match status" value="1"/>
</dbReference>
<keyword evidence="7" id="KW-0472">Membrane</keyword>
<dbReference type="InterPro" id="IPR016130">
    <property type="entry name" value="Tyr_Pase_AS"/>
</dbReference>
<comment type="similarity">
    <text evidence="2">Belongs to the protein-tyrosine phosphatase family. Non-receptor class 1 subfamily.</text>
</comment>
<evidence type="ECO:0000256" key="3">
    <source>
        <dbReference type="ARBA" id="ARBA00013064"/>
    </source>
</evidence>
<evidence type="ECO:0000256" key="1">
    <source>
        <dbReference type="ARBA" id="ARBA00004308"/>
    </source>
</evidence>
<dbReference type="SMART" id="SM00194">
    <property type="entry name" value="PTPc"/>
    <property type="match status" value="1"/>
</dbReference>
<feature type="region of interest" description="Disordered" evidence="8">
    <location>
        <begin position="359"/>
        <end position="400"/>
    </location>
</feature>
<feature type="domain" description="Tyrosine specific protein phosphatases" evidence="10">
    <location>
        <begin position="218"/>
        <end position="327"/>
    </location>
</feature>
<evidence type="ECO:0000259" key="10">
    <source>
        <dbReference type="PROSITE" id="PS50056"/>
    </source>
</evidence>
<name>A0A8J6HGS2_TENMO</name>
<dbReference type="PROSITE" id="PS50055">
    <property type="entry name" value="TYR_PHOSPHATASE_PTP"/>
    <property type="match status" value="1"/>
</dbReference>
<dbReference type="GO" id="GO:0070373">
    <property type="term" value="P:negative regulation of ERK1 and ERK2 cascade"/>
    <property type="evidence" value="ECO:0007669"/>
    <property type="project" value="TreeGrafter"/>
</dbReference>
<dbReference type="GO" id="GO:0046426">
    <property type="term" value="P:negative regulation of receptor signaling pathway via JAK-STAT"/>
    <property type="evidence" value="ECO:0007669"/>
    <property type="project" value="TreeGrafter"/>
</dbReference>
<dbReference type="SMART" id="SM00404">
    <property type="entry name" value="PTPc_motif"/>
    <property type="match status" value="1"/>
</dbReference>
<dbReference type="InterPro" id="IPR000387">
    <property type="entry name" value="Tyr_Pase_dom"/>
</dbReference>
<gene>
    <name evidence="11" type="ORF">GEV33_008444</name>
</gene>
<dbReference type="InterPro" id="IPR003595">
    <property type="entry name" value="Tyr_Pase_cat"/>
</dbReference>
<proteinExistence type="inferred from homology"/>